<keyword evidence="13" id="KW-0238">DNA-binding</keyword>
<dbReference type="InterPro" id="IPR012337">
    <property type="entry name" value="RNaseH-like_sf"/>
</dbReference>
<evidence type="ECO:0000256" key="13">
    <source>
        <dbReference type="ARBA" id="ARBA00023125"/>
    </source>
</evidence>
<dbReference type="PANTHER" id="PTHR37984:SF5">
    <property type="entry name" value="PROTEIN NYNRIN-LIKE"/>
    <property type="match status" value="1"/>
</dbReference>
<dbReference type="GO" id="GO:0003964">
    <property type="term" value="F:RNA-directed DNA polymerase activity"/>
    <property type="evidence" value="ECO:0007669"/>
    <property type="project" value="UniProtKB-KW"/>
</dbReference>
<dbReference type="Proteomes" id="UP001151760">
    <property type="component" value="Unassembled WGS sequence"/>
</dbReference>
<dbReference type="Pfam" id="PF17917">
    <property type="entry name" value="RT_RNaseH"/>
    <property type="match status" value="1"/>
</dbReference>
<evidence type="ECO:0000313" key="17">
    <source>
        <dbReference type="EMBL" id="GJS64466.1"/>
    </source>
</evidence>
<evidence type="ECO:0000256" key="6">
    <source>
        <dbReference type="ARBA" id="ARBA00022750"/>
    </source>
</evidence>
<dbReference type="InterPro" id="IPR050951">
    <property type="entry name" value="Retrovirus_Pol_polyprotein"/>
</dbReference>
<keyword evidence="10" id="KW-0229">DNA integration</keyword>
<protein>
    <submittedName>
        <fullName evidence="17">Reverse transcriptase domain-containing protein</fullName>
    </submittedName>
</protein>
<evidence type="ECO:0000256" key="9">
    <source>
        <dbReference type="ARBA" id="ARBA00022842"/>
    </source>
</evidence>
<keyword evidence="12" id="KW-0239">DNA-directed DNA polymerase</keyword>
<dbReference type="InterPro" id="IPR041588">
    <property type="entry name" value="Integrase_H2C2"/>
</dbReference>
<gene>
    <name evidence="17" type="ORF">Tco_0679030</name>
</gene>
<name>A0ABQ4XGQ4_9ASTR</name>
<dbReference type="Pfam" id="PF24626">
    <property type="entry name" value="SH3_Tf2-1"/>
    <property type="match status" value="1"/>
</dbReference>
<feature type="region of interest" description="Disordered" evidence="15">
    <location>
        <begin position="989"/>
        <end position="1118"/>
    </location>
</feature>
<evidence type="ECO:0000256" key="8">
    <source>
        <dbReference type="ARBA" id="ARBA00022801"/>
    </source>
</evidence>
<comment type="caution">
    <text evidence="17">The sequence shown here is derived from an EMBL/GenBank/DDBJ whole genome shotgun (WGS) entry which is preliminary data.</text>
</comment>
<dbReference type="InterPro" id="IPR041373">
    <property type="entry name" value="RT_RNaseH"/>
</dbReference>
<keyword evidence="7" id="KW-0255">Endonuclease</keyword>
<evidence type="ECO:0000256" key="7">
    <source>
        <dbReference type="ARBA" id="ARBA00022759"/>
    </source>
</evidence>
<dbReference type="InterPro" id="IPR043128">
    <property type="entry name" value="Rev_trsase/Diguanyl_cyclase"/>
</dbReference>
<accession>A0ABQ4XGQ4</accession>
<evidence type="ECO:0000256" key="3">
    <source>
        <dbReference type="ARBA" id="ARBA00022695"/>
    </source>
</evidence>
<reference evidence="17" key="1">
    <citation type="journal article" date="2022" name="Int. J. Mol. Sci.">
        <title>Draft Genome of Tanacetum Coccineum: Genomic Comparison of Closely Related Tanacetum-Family Plants.</title>
        <authorList>
            <person name="Yamashiro T."/>
            <person name="Shiraishi A."/>
            <person name="Nakayama K."/>
            <person name="Satake H."/>
        </authorList>
    </citation>
    <scope>NUCLEOTIDE SEQUENCE</scope>
</reference>
<keyword evidence="14" id="KW-0233">DNA recombination</keyword>
<keyword evidence="18" id="KW-1185">Reference proteome</keyword>
<evidence type="ECO:0000256" key="2">
    <source>
        <dbReference type="ARBA" id="ARBA00022679"/>
    </source>
</evidence>
<dbReference type="InterPro" id="IPR056924">
    <property type="entry name" value="SH3_Tf2-1"/>
</dbReference>
<feature type="compositionally biased region" description="Low complexity" evidence="15">
    <location>
        <begin position="1001"/>
        <end position="1014"/>
    </location>
</feature>
<evidence type="ECO:0000256" key="4">
    <source>
        <dbReference type="ARBA" id="ARBA00022722"/>
    </source>
</evidence>
<keyword evidence="8" id="KW-0378">Hydrolase</keyword>
<evidence type="ECO:0000256" key="14">
    <source>
        <dbReference type="ARBA" id="ARBA00023172"/>
    </source>
</evidence>
<dbReference type="CDD" id="cd09274">
    <property type="entry name" value="RNase_HI_RT_Ty3"/>
    <property type="match status" value="1"/>
</dbReference>
<keyword evidence="3" id="KW-0548">Nucleotidyltransferase</keyword>
<keyword evidence="2" id="KW-0808">Transferase</keyword>
<dbReference type="Gene3D" id="3.30.420.10">
    <property type="entry name" value="Ribonuclease H-like superfamily/Ribonuclease H"/>
    <property type="match status" value="4"/>
</dbReference>
<evidence type="ECO:0000256" key="11">
    <source>
        <dbReference type="ARBA" id="ARBA00022918"/>
    </source>
</evidence>
<feature type="domain" description="Integrase catalytic" evidence="16">
    <location>
        <begin position="516"/>
        <end position="679"/>
    </location>
</feature>
<dbReference type="Gene3D" id="1.10.340.70">
    <property type="match status" value="1"/>
</dbReference>
<evidence type="ECO:0000259" key="16">
    <source>
        <dbReference type="PROSITE" id="PS50994"/>
    </source>
</evidence>
<evidence type="ECO:0000256" key="1">
    <source>
        <dbReference type="ARBA" id="ARBA00022670"/>
    </source>
</evidence>
<evidence type="ECO:0000256" key="15">
    <source>
        <dbReference type="SAM" id="MobiDB-lite"/>
    </source>
</evidence>
<proteinExistence type="predicted"/>
<dbReference type="EMBL" id="BQNB010009507">
    <property type="protein sequence ID" value="GJS64466.1"/>
    <property type="molecule type" value="Genomic_DNA"/>
</dbReference>
<dbReference type="Pfam" id="PF17921">
    <property type="entry name" value="Integrase_H2C2"/>
    <property type="match status" value="1"/>
</dbReference>
<evidence type="ECO:0000313" key="18">
    <source>
        <dbReference type="Proteomes" id="UP001151760"/>
    </source>
</evidence>
<sequence>MKAEITTYVSKCMTYAKVKAEYQKPSGLLVQPKIPEWKWENITMDFVTKLPKTASGQDMIWVIVDRLTKSAHFLPAKENDSMEKLTRQYLKEVVSRHGVPVSIISDRDGRHLPLIEFSYNNSYHTSIKAAPFEALYGRKCRSPICWAEVRWNSEGVRVTWEREDQMQKNYPHRSLTCIHVDPAKIESIKDWESPKTPTEIRQFLGLAGYYRRFIEGFSKIAKPMTKLTQKSVKFNWGEKEETAFQTLKQKLCSAPILALPEGSENFIVYCDASHKGLGAVLMQKEKVIAYASRQLKIHEKNYTTHDLELGAVVFALKMWRHYLYGTKCVVFTDHKSLQHILDQKELNMRQRRWLELLSDYDCELRYHPGKANVVADALSRKSRPKPLRVRALVMTIGLNLPARILNAQVEARKEENYGTEDLHGMIKNLEPRADGTLCLKNRSWIPRFGDLRALIMHESHKSKYSIHPGSDKMYQDLKKLYWWPNMKAEIATYVSKCMTCAKVKAEYQKPSGLLVQPKIPEWKWENITMDFVTKLPKTASGQDMIWVIVDRLTKSAHFLPAKENDSMEKLTRQYLKEVVSRHGVPVSIISDRDGRFVSQFWQSLQEAFGTQLDMSTAYHPETDGQSERTIQTLEDMLRACVIDFGKGWDRHLPLIEFSYNNSYHTSIKAAPFEALYGRKCRSPICWAEVGDAQLTGPEIVRETTEKIIQIKHHLQASRDRQKSYADKRRKPLEFQVGDKVMLKVSPWKGVIRFGKRGKLNPRYIGPFKILAKVGTVAYRLELPEKLSRVHSTFHVSNLKKCLSDEPLAIPLDEIHIDEKLNFIEEPVEIMDREVKRLKQSRIPIVKVRWNSRRGPEYTWEREDQMQKKYPHLFVNPLGLILDARIMASFSYHAFLSDSSDERVGITAHSVPVVETTLVASPTGLCGLVPYTGSDSDSPDEMTSPEHISPLPAISPFICTDSSEAPDSSDGPIHHRRTLMLLPLLVERRQESPSHHPDHHSSSSSSSSDSSPVHSLGLDAPDQAHSGSSTRDVSPRLRYPPRRAPRRRDSSERPMHSSPHSAGPSRKRCRSPVDSVSLSMPVTGSLAPTRADHLPPRKRFRDSYSSEASLEEDAEVGLTGTGVDVELEEIEADPPSAGDTTEAGIDPMTAPDGIVKESGRDTPVDLSDVFARLENLKVRAMLDIERDRVSSLRLHMSFSQEEFRQIRRDRGRYSRETYGG</sequence>
<dbReference type="InterPro" id="IPR043502">
    <property type="entry name" value="DNA/RNA_pol_sf"/>
</dbReference>
<dbReference type="PROSITE" id="PS50994">
    <property type="entry name" value="INTEGRASE"/>
    <property type="match status" value="1"/>
</dbReference>
<organism evidence="17 18">
    <name type="scientific">Tanacetum coccineum</name>
    <dbReference type="NCBI Taxonomy" id="301880"/>
    <lineage>
        <taxon>Eukaryota</taxon>
        <taxon>Viridiplantae</taxon>
        <taxon>Streptophyta</taxon>
        <taxon>Embryophyta</taxon>
        <taxon>Tracheophyta</taxon>
        <taxon>Spermatophyta</taxon>
        <taxon>Magnoliopsida</taxon>
        <taxon>eudicotyledons</taxon>
        <taxon>Gunneridae</taxon>
        <taxon>Pentapetalae</taxon>
        <taxon>asterids</taxon>
        <taxon>campanulids</taxon>
        <taxon>Asterales</taxon>
        <taxon>Asteraceae</taxon>
        <taxon>Asteroideae</taxon>
        <taxon>Anthemideae</taxon>
        <taxon>Anthemidinae</taxon>
        <taxon>Tanacetum</taxon>
    </lineage>
</organism>
<feature type="region of interest" description="Disordered" evidence="15">
    <location>
        <begin position="929"/>
        <end position="973"/>
    </location>
</feature>
<keyword evidence="5" id="KW-0479">Metal-binding</keyword>
<reference evidence="17" key="2">
    <citation type="submission" date="2022-01" db="EMBL/GenBank/DDBJ databases">
        <authorList>
            <person name="Yamashiro T."/>
            <person name="Shiraishi A."/>
            <person name="Satake H."/>
            <person name="Nakayama K."/>
        </authorList>
    </citation>
    <scope>NUCLEOTIDE SEQUENCE</scope>
</reference>
<feature type="region of interest" description="Disordered" evidence="15">
    <location>
        <begin position="1132"/>
        <end position="1159"/>
    </location>
</feature>
<keyword evidence="9" id="KW-0460">Magnesium</keyword>
<keyword evidence="11 17" id="KW-0695">RNA-directed DNA polymerase</keyword>
<evidence type="ECO:0000256" key="10">
    <source>
        <dbReference type="ARBA" id="ARBA00022908"/>
    </source>
</evidence>
<evidence type="ECO:0000256" key="12">
    <source>
        <dbReference type="ARBA" id="ARBA00022932"/>
    </source>
</evidence>
<dbReference type="Gene3D" id="3.30.70.270">
    <property type="match status" value="1"/>
</dbReference>
<keyword evidence="1" id="KW-0645">Protease</keyword>
<dbReference type="SUPFAM" id="SSF56672">
    <property type="entry name" value="DNA/RNA polymerases"/>
    <property type="match status" value="1"/>
</dbReference>
<dbReference type="PANTHER" id="PTHR37984">
    <property type="entry name" value="PROTEIN CBG26694"/>
    <property type="match status" value="1"/>
</dbReference>
<evidence type="ECO:0000256" key="5">
    <source>
        <dbReference type="ARBA" id="ARBA00022723"/>
    </source>
</evidence>
<keyword evidence="4" id="KW-0540">Nuclease</keyword>
<dbReference type="InterPro" id="IPR001584">
    <property type="entry name" value="Integrase_cat-core"/>
</dbReference>
<dbReference type="SUPFAM" id="SSF53098">
    <property type="entry name" value="Ribonuclease H-like"/>
    <property type="match status" value="2"/>
</dbReference>
<feature type="compositionally biased region" description="Basic and acidic residues" evidence="15">
    <location>
        <begin position="989"/>
        <end position="1000"/>
    </location>
</feature>
<keyword evidence="6" id="KW-0064">Aspartyl protease</keyword>
<dbReference type="InterPro" id="IPR036397">
    <property type="entry name" value="RNaseH_sf"/>
</dbReference>